<evidence type="ECO:0000256" key="1">
    <source>
        <dbReference type="SAM" id="MobiDB-lite"/>
    </source>
</evidence>
<feature type="region of interest" description="Disordered" evidence="1">
    <location>
        <begin position="49"/>
        <end position="69"/>
    </location>
</feature>
<accession>A0A2T9Y7K5</accession>
<feature type="compositionally biased region" description="Polar residues" evidence="1">
    <location>
        <begin position="50"/>
        <end position="68"/>
    </location>
</feature>
<evidence type="ECO:0000313" key="3">
    <source>
        <dbReference type="Proteomes" id="UP000245383"/>
    </source>
</evidence>
<name>A0A2T9Y7K5_9FUNG</name>
<proteinExistence type="predicted"/>
<keyword evidence="3" id="KW-1185">Reference proteome</keyword>
<feature type="non-terminal residue" evidence="2">
    <location>
        <position position="291"/>
    </location>
</feature>
<organism evidence="2 3">
    <name type="scientific">Smittium simulii</name>
    <dbReference type="NCBI Taxonomy" id="133385"/>
    <lineage>
        <taxon>Eukaryota</taxon>
        <taxon>Fungi</taxon>
        <taxon>Fungi incertae sedis</taxon>
        <taxon>Zoopagomycota</taxon>
        <taxon>Kickxellomycotina</taxon>
        <taxon>Harpellomycetes</taxon>
        <taxon>Harpellales</taxon>
        <taxon>Legeriomycetaceae</taxon>
        <taxon>Smittium</taxon>
    </lineage>
</organism>
<dbReference type="EMBL" id="MBFR01000395">
    <property type="protein sequence ID" value="PVU88308.1"/>
    <property type="molecule type" value="Genomic_DNA"/>
</dbReference>
<sequence>MYLQYLGYIKVFIEFNTEKAIVLVVMTIPQTLLQISVFADEPRTKIQPYTGPTVTHSANGSVTTPNKNISEDHTPNVYLEKKNVYSPIVKCKSGTYPAWYNGYQKCNNKKTGYNECVRGKIVFTKCADNQSCVAINNKKAKCTAPYEQQKCDIIGIQRCNNKKTGYNECIRGKNVFTKCAAGESCVSNDSRVAKCTAPYEQQQCDIIGIQTCNNEKTGYNECVAGKFVFTKCVDNQSCVAISATEAKCNAAIDQQQCDIIGIQRCNNEKTGYNECIRGKNVFTKCAAGESC</sequence>
<reference evidence="2 3" key="1">
    <citation type="journal article" date="2018" name="MBio">
        <title>Comparative Genomics Reveals the Core Gene Toolbox for the Fungus-Insect Symbiosis.</title>
        <authorList>
            <person name="Wang Y."/>
            <person name="Stata M."/>
            <person name="Wang W."/>
            <person name="Stajich J.E."/>
            <person name="White M.M."/>
            <person name="Moncalvo J.M."/>
        </authorList>
    </citation>
    <scope>NUCLEOTIDE SEQUENCE [LARGE SCALE GENOMIC DNA]</scope>
    <source>
        <strain evidence="2 3">SWE-8-4</strain>
    </source>
</reference>
<comment type="caution">
    <text evidence="2">The sequence shown here is derived from an EMBL/GenBank/DDBJ whole genome shotgun (WGS) entry which is preliminary data.</text>
</comment>
<protein>
    <submittedName>
        <fullName evidence="2">Uncharacterized protein</fullName>
    </submittedName>
</protein>
<evidence type="ECO:0000313" key="2">
    <source>
        <dbReference type="EMBL" id="PVU88308.1"/>
    </source>
</evidence>
<dbReference type="Proteomes" id="UP000245383">
    <property type="component" value="Unassembled WGS sequence"/>
</dbReference>
<gene>
    <name evidence="2" type="ORF">BB561_005920</name>
</gene>
<dbReference type="AlphaFoldDB" id="A0A2T9Y7K5"/>